<feature type="transmembrane region" description="Helical" evidence="6">
    <location>
        <begin position="190"/>
        <end position="215"/>
    </location>
</feature>
<feature type="transmembrane region" description="Helical" evidence="6">
    <location>
        <begin position="84"/>
        <end position="103"/>
    </location>
</feature>
<keyword evidence="4 6" id="KW-1133">Transmembrane helix</keyword>
<gene>
    <name evidence="7" type="ORF">E7512_08040</name>
</gene>
<organism evidence="7 8">
    <name type="scientific">Faecalispora sporosphaeroides</name>
    <dbReference type="NCBI Taxonomy" id="1549"/>
    <lineage>
        <taxon>Bacteria</taxon>
        <taxon>Bacillati</taxon>
        <taxon>Bacillota</taxon>
        <taxon>Clostridia</taxon>
        <taxon>Eubacteriales</taxon>
        <taxon>Oscillospiraceae</taxon>
        <taxon>Faecalispora</taxon>
    </lineage>
</organism>
<keyword evidence="2" id="KW-1003">Cell membrane</keyword>
<dbReference type="GO" id="GO:0005886">
    <property type="term" value="C:plasma membrane"/>
    <property type="evidence" value="ECO:0007669"/>
    <property type="project" value="UniProtKB-SubCell"/>
</dbReference>
<dbReference type="PANTHER" id="PTHR32196">
    <property type="entry name" value="ABC TRANSPORTER PERMEASE PROTEIN YPHD-RELATED-RELATED"/>
    <property type="match status" value="1"/>
</dbReference>
<reference evidence="7" key="1">
    <citation type="submission" date="2019-04" db="EMBL/GenBank/DDBJ databases">
        <title>Evolution of Biomass-Degrading Anaerobic Consortia Revealed by Metagenomics.</title>
        <authorList>
            <person name="Peng X."/>
        </authorList>
    </citation>
    <scope>NUCLEOTIDE SEQUENCE</scope>
    <source>
        <strain evidence="7">SIG551</strain>
    </source>
</reference>
<dbReference type="RefSeq" id="WP_326840388.1">
    <property type="nucleotide sequence ID" value="NZ_SVNY01000003.1"/>
</dbReference>
<evidence type="ECO:0000256" key="1">
    <source>
        <dbReference type="ARBA" id="ARBA00004651"/>
    </source>
</evidence>
<dbReference type="EMBL" id="SVNY01000003">
    <property type="protein sequence ID" value="MBE6833516.1"/>
    <property type="molecule type" value="Genomic_DNA"/>
</dbReference>
<evidence type="ECO:0000256" key="2">
    <source>
        <dbReference type="ARBA" id="ARBA00022475"/>
    </source>
</evidence>
<name>A0A928KV70_9FIRM</name>
<feature type="transmembrane region" description="Helical" evidence="6">
    <location>
        <begin position="58"/>
        <end position="77"/>
    </location>
</feature>
<dbReference type="InterPro" id="IPR001851">
    <property type="entry name" value="ABC_transp_permease"/>
</dbReference>
<evidence type="ECO:0000256" key="3">
    <source>
        <dbReference type="ARBA" id="ARBA00022692"/>
    </source>
</evidence>
<feature type="transmembrane region" description="Helical" evidence="6">
    <location>
        <begin position="236"/>
        <end position="259"/>
    </location>
</feature>
<protein>
    <submittedName>
        <fullName evidence="7">ABC transporter permease</fullName>
    </submittedName>
</protein>
<dbReference type="AlphaFoldDB" id="A0A928KV70"/>
<accession>A0A928KV70</accession>
<feature type="transmembrane region" description="Helical" evidence="6">
    <location>
        <begin position="291"/>
        <end position="312"/>
    </location>
</feature>
<dbReference type="Pfam" id="PF02653">
    <property type="entry name" value="BPD_transp_2"/>
    <property type="match status" value="1"/>
</dbReference>
<feature type="transmembrane region" description="Helical" evidence="6">
    <location>
        <begin position="20"/>
        <end position="38"/>
    </location>
</feature>
<feature type="transmembrane region" description="Helical" evidence="6">
    <location>
        <begin position="115"/>
        <end position="137"/>
    </location>
</feature>
<comment type="subcellular location">
    <subcellularLocation>
        <location evidence="1">Cell membrane</location>
        <topology evidence="1">Multi-pass membrane protein</topology>
    </subcellularLocation>
</comment>
<evidence type="ECO:0000256" key="5">
    <source>
        <dbReference type="ARBA" id="ARBA00023136"/>
    </source>
</evidence>
<evidence type="ECO:0000313" key="7">
    <source>
        <dbReference type="EMBL" id="MBE6833516.1"/>
    </source>
</evidence>
<feature type="transmembrane region" description="Helical" evidence="6">
    <location>
        <begin position="318"/>
        <end position="337"/>
    </location>
</feature>
<keyword evidence="3 6" id="KW-0812">Transmembrane</keyword>
<evidence type="ECO:0000313" key="8">
    <source>
        <dbReference type="Proteomes" id="UP000754750"/>
    </source>
</evidence>
<keyword evidence="5 6" id="KW-0472">Membrane</keyword>
<dbReference type="Proteomes" id="UP000754750">
    <property type="component" value="Unassembled WGS sequence"/>
</dbReference>
<evidence type="ECO:0000256" key="4">
    <source>
        <dbReference type="ARBA" id="ARBA00022989"/>
    </source>
</evidence>
<dbReference type="CDD" id="cd06579">
    <property type="entry name" value="TM_PBP1_transp_AraH_like"/>
    <property type="match status" value="1"/>
</dbReference>
<evidence type="ECO:0000256" key="6">
    <source>
        <dbReference type="SAM" id="Phobius"/>
    </source>
</evidence>
<dbReference type="GO" id="GO:0022857">
    <property type="term" value="F:transmembrane transporter activity"/>
    <property type="evidence" value="ECO:0007669"/>
    <property type="project" value="InterPro"/>
</dbReference>
<proteinExistence type="predicted"/>
<sequence>MNNKGAKGSDTLRRISGHHLFLPIVFLAVVLLANVIKTPDFFEVSYSNGILYGYVVDVVNRASELVILAIGMTFVTAASGGQDISVGAVMAVSAAVCCQILSGGEVSITAFQNPLLLAVAAALLVSMLCGAFNGLLVARLNIQPMVATLILFTAGRGIAQLITRGQITYIRVEEYKLYGSYIPGCPIPTPIFFAAGTVILVMLVLKFTALGLYVESVGINSSAARIVGLNATRIKFITYVICGLLAGLAGFVASSRIYSADANNIGLNLEMDAILAVALGGNLLSGGKFSLMGSVIGAYTIQALTTTLYAMMISSDQLPVYKAIVVILIVVLQSPVFQQKFRDLRAKLRQNTAASRKEGAAS</sequence>
<dbReference type="PANTHER" id="PTHR32196:SF19">
    <property type="entry name" value="GALACTOFURANOSE TRANSPORTER PERMEASE PROTEIN YTFT"/>
    <property type="match status" value="1"/>
</dbReference>
<comment type="caution">
    <text evidence="7">The sequence shown here is derived from an EMBL/GenBank/DDBJ whole genome shotgun (WGS) entry which is preliminary data.</text>
</comment>